<dbReference type="SUPFAM" id="SSF53448">
    <property type="entry name" value="Nucleotide-diphospho-sugar transferases"/>
    <property type="match status" value="1"/>
</dbReference>
<comment type="pathway">
    <text evidence="1">Nucleotide-sugar biosynthesis; GDP-alpha-D-mannose biosynthesis; GDP-alpha-D-mannose from alpha-D-mannose 1-phosphate (GTP route): step 1/1.</text>
</comment>
<dbReference type="CDD" id="cd06425">
    <property type="entry name" value="M1P_guanylylT_B_like_N"/>
    <property type="match status" value="1"/>
</dbReference>
<keyword evidence="4" id="KW-0808">Transferase</keyword>
<name>A0A836HR35_9TRYP</name>
<comment type="caution">
    <text evidence="9">The sequence shown here is derived from an EMBL/GenBank/DDBJ whole genome shotgun (WGS) entry which is preliminary data.</text>
</comment>
<evidence type="ECO:0000256" key="3">
    <source>
        <dbReference type="ARBA" id="ARBA00012387"/>
    </source>
</evidence>
<dbReference type="GeneID" id="94290827"/>
<dbReference type="Gene3D" id="3.90.550.10">
    <property type="entry name" value="Spore Coat Polysaccharide Biosynthesis Protein SpsA, Chain A"/>
    <property type="match status" value="1"/>
</dbReference>
<evidence type="ECO:0000256" key="2">
    <source>
        <dbReference type="ARBA" id="ARBA00007274"/>
    </source>
</evidence>
<dbReference type="InterPro" id="IPR056729">
    <property type="entry name" value="GMPPB_C"/>
</dbReference>
<feature type="domain" description="Nucleotidyl transferase" evidence="7">
    <location>
        <begin position="11"/>
        <end position="238"/>
    </location>
</feature>
<dbReference type="InterPro" id="IPR005835">
    <property type="entry name" value="NTP_transferase_dom"/>
</dbReference>
<sequence length="379" mass="41576">MSASNDQGMRAVILVGGFGTRLRPLTLTKPKPLVPFCNKPMIIHQIEALKAVGVTEVVLAVAYRPDAMKAEMDAWSKKLGVSFVFSVEEEPLGTAGPLGLARHILLQDDKPFFVLNADVICSFPMRQLLEFHKLHGGEGSIMVSQVEHWEKYGVVVYSPDNNQIERFAEKPKEFVGDQINAGIYIFNKSVLSRIPSRKTSIEREIFPAMAAEGQLYAFPLEGFWMDVGQPKDYIAGMTKFIPPLANHESETDQVHTQADEQQRGRRFTVVGVSLIHPSATIGDGAVIGPNAAIGPNCIIGESCCIHNSAILDNSRVGKGTMVSHSIVGWNNRIGNWCHVEDTSVLGDDVEVKDGVILVGTKVLPNKDVGEHHFLPEIIM</sequence>
<dbReference type="OrthoDB" id="1733332at2759"/>
<dbReference type="EC" id="2.7.7.13" evidence="3"/>
<dbReference type="Gene3D" id="2.160.10.10">
    <property type="entry name" value="Hexapeptide repeat proteins"/>
    <property type="match status" value="1"/>
</dbReference>
<evidence type="ECO:0000256" key="4">
    <source>
        <dbReference type="ARBA" id="ARBA00022679"/>
    </source>
</evidence>
<dbReference type="Pfam" id="PF25087">
    <property type="entry name" value="GMPPB_C"/>
    <property type="match status" value="1"/>
</dbReference>
<evidence type="ECO:0000256" key="1">
    <source>
        <dbReference type="ARBA" id="ARBA00004823"/>
    </source>
</evidence>
<keyword evidence="10" id="KW-1185">Reference proteome</keyword>
<evidence type="ECO:0000259" key="8">
    <source>
        <dbReference type="Pfam" id="PF25087"/>
    </source>
</evidence>
<keyword evidence="5" id="KW-0547">Nucleotide-binding</keyword>
<dbReference type="AlphaFoldDB" id="A0A836HR35"/>
<dbReference type="UniPathway" id="UPA00126">
    <property type="reaction ID" value="UER00930"/>
</dbReference>
<dbReference type="GO" id="GO:0004475">
    <property type="term" value="F:mannose-1-phosphate guanylyltransferase (GTP) activity"/>
    <property type="evidence" value="ECO:0007669"/>
    <property type="project" value="UniProtKB-EC"/>
</dbReference>
<evidence type="ECO:0000256" key="5">
    <source>
        <dbReference type="ARBA" id="ARBA00022741"/>
    </source>
</evidence>
<dbReference type="Proteomes" id="UP000674318">
    <property type="component" value="Unassembled WGS sequence"/>
</dbReference>
<dbReference type="GO" id="GO:0005525">
    <property type="term" value="F:GTP binding"/>
    <property type="evidence" value="ECO:0007669"/>
    <property type="project" value="UniProtKB-KW"/>
</dbReference>
<evidence type="ECO:0000313" key="10">
    <source>
        <dbReference type="Proteomes" id="UP000674318"/>
    </source>
</evidence>
<dbReference type="RefSeq" id="XP_067756950.1">
    <property type="nucleotide sequence ID" value="XM_067900750.1"/>
</dbReference>
<protein>
    <recommendedName>
        <fullName evidence="3">mannose-1-phosphate guanylyltransferase</fullName>
        <ecNumber evidence="3">2.7.7.13</ecNumber>
    </recommendedName>
</protein>
<proteinExistence type="inferred from homology"/>
<dbReference type="GO" id="GO:0009298">
    <property type="term" value="P:GDP-mannose biosynthetic process"/>
    <property type="evidence" value="ECO:0007669"/>
    <property type="project" value="UniProtKB-UniPathway"/>
</dbReference>
<evidence type="ECO:0000256" key="6">
    <source>
        <dbReference type="ARBA" id="ARBA00023134"/>
    </source>
</evidence>
<dbReference type="InterPro" id="IPR045233">
    <property type="entry name" value="GMPPB_N"/>
</dbReference>
<organism evidence="9 10">
    <name type="scientific">Porcisia hertigi</name>
    <dbReference type="NCBI Taxonomy" id="2761500"/>
    <lineage>
        <taxon>Eukaryota</taxon>
        <taxon>Discoba</taxon>
        <taxon>Euglenozoa</taxon>
        <taxon>Kinetoplastea</taxon>
        <taxon>Metakinetoplastina</taxon>
        <taxon>Trypanosomatida</taxon>
        <taxon>Trypanosomatidae</taxon>
        <taxon>Leishmaniinae</taxon>
        <taxon>Porcisia</taxon>
    </lineage>
</organism>
<gene>
    <name evidence="9" type="ORF">JKF63_04772</name>
</gene>
<evidence type="ECO:0000313" key="9">
    <source>
        <dbReference type="EMBL" id="KAG5504327.1"/>
    </source>
</evidence>
<dbReference type="FunFam" id="3.90.550.10:FF:000013">
    <property type="entry name" value="mannose-1-phosphate guanyltransferase beta"/>
    <property type="match status" value="1"/>
</dbReference>
<dbReference type="KEGG" id="phet:94290827"/>
<evidence type="ECO:0000259" key="7">
    <source>
        <dbReference type="Pfam" id="PF00483"/>
    </source>
</evidence>
<dbReference type="InterPro" id="IPR029044">
    <property type="entry name" value="Nucleotide-diphossugar_trans"/>
</dbReference>
<dbReference type="Pfam" id="PF00483">
    <property type="entry name" value="NTP_transferase"/>
    <property type="match status" value="1"/>
</dbReference>
<comment type="similarity">
    <text evidence="2">Belongs to the transferase hexapeptide repeat family.</text>
</comment>
<accession>A0A836HR35</accession>
<dbReference type="PANTHER" id="PTHR22572">
    <property type="entry name" value="SUGAR-1-PHOSPHATE GUANYL TRANSFERASE"/>
    <property type="match status" value="1"/>
</dbReference>
<dbReference type="InterPro" id="IPR050486">
    <property type="entry name" value="Mannose-1P_guanyltransferase"/>
</dbReference>
<dbReference type="EMBL" id="JAFJZO010000023">
    <property type="protein sequence ID" value="KAG5504327.1"/>
    <property type="molecule type" value="Genomic_DNA"/>
</dbReference>
<keyword evidence="6" id="KW-0342">GTP-binding</keyword>
<reference evidence="9 10" key="1">
    <citation type="submission" date="2021-02" db="EMBL/GenBank/DDBJ databases">
        <title>Porcisia hertigi Genome sequencing and assembly.</title>
        <authorList>
            <person name="Almutairi H."/>
            <person name="Gatherer D."/>
        </authorList>
    </citation>
    <scope>NUCLEOTIDE SEQUENCE [LARGE SCALE GENOMIC DNA]</scope>
    <source>
        <strain evidence="9 10">C119</strain>
    </source>
</reference>
<feature type="domain" description="Mannose-1-phosphate guanyltransferase C-terminal" evidence="8">
    <location>
        <begin position="270"/>
        <end position="378"/>
    </location>
</feature>